<keyword evidence="10" id="KW-1185">Reference proteome</keyword>
<dbReference type="InterPro" id="IPR036869">
    <property type="entry name" value="J_dom_sf"/>
</dbReference>
<dbReference type="InterPro" id="IPR001623">
    <property type="entry name" value="DnaJ_domain"/>
</dbReference>
<evidence type="ECO:0000256" key="3">
    <source>
        <dbReference type="ARBA" id="ARBA00022989"/>
    </source>
</evidence>
<reference evidence="9 10" key="1">
    <citation type="submission" date="2006-02" db="EMBL/GenBank/DDBJ databases">
        <authorList>
            <person name="Waterbury J."/>
            <person name="Ferriera S."/>
            <person name="Johnson J."/>
            <person name="Kravitz S."/>
            <person name="Halpern A."/>
            <person name="Remington K."/>
            <person name="Beeson K."/>
            <person name="Tran B."/>
            <person name="Rogers Y.-H."/>
            <person name="Friedman R."/>
            <person name="Venter J.C."/>
        </authorList>
    </citation>
    <scope>NUCLEOTIDE SEQUENCE [LARGE SCALE GENOMIC DNA]</scope>
    <source>
        <strain evidence="9 10">Nb-231</strain>
    </source>
</reference>
<keyword evidence="4 7" id="KW-0472">Membrane</keyword>
<dbReference type="OrthoDB" id="581986at2"/>
<dbReference type="STRING" id="314278.NB231_11679"/>
<dbReference type="PROSITE" id="PS50076">
    <property type="entry name" value="DNAJ_2"/>
    <property type="match status" value="1"/>
</dbReference>
<evidence type="ECO:0000256" key="5">
    <source>
        <dbReference type="ARBA" id="ARBA00023186"/>
    </source>
</evidence>
<dbReference type="GO" id="GO:0016020">
    <property type="term" value="C:membrane"/>
    <property type="evidence" value="ECO:0007669"/>
    <property type="project" value="UniProtKB-SubCell"/>
</dbReference>
<keyword evidence="5" id="KW-0143">Chaperone</keyword>
<proteinExistence type="inferred from homology"/>
<feature type="transmembrane region" description="Helical" evidence="7">
    <location>
        <begin position="34"/>
        <end position="64"/>
    </location>
</feature>
<sequence>MAQLLLFTAVITAFVLWRSAEARAALRRRLPRLLGYAGLGLFALLVATGRLHWIVGLILAIALLGRRALIKLNGSSEDAYPSQGDGYCYLKTKNLAITIDPRSGCIDGTILDGRLQGRQLSRLALSELRVLHNAYLALDEETAALLAAYLDQAHTGWQAGEANQGNENTSYASGGNKALSDTQAYAMLGLANGADRAQIVAAHRRLMQRLHPDRGGSGYLAARLNAAKAQLLRTQRPNP</sequence>
<name>A4BP93_9GAMM</name>
<evidence type="ECO:0000256" key="4">
    <source>
        <dbReference type="ARBA" id="ARBA00023136"/>
    </source>
</evidence>
<dbReference type="CDD" id="cd06257">
    <property type="entry name" value="DnaJ"/>
    <property type="match status" value="1"/>
</dbReference>
<feature type="domain" description="J" evidence="8">
    <location>
        <begin position="183"/>
        <end position="236"/>
    </location>
</feature>
<dbReference type="Proteomes" id="UP000003374">
    <property type="component" value="Unassembled WGS sequence"/>
</dbReference>
<dbReference type="PANTHER" id="PTHR12763:SF28">
    <property type="entry name" value="GEO10507P1-RELATED"/>
    <property type="match status" value="1"/>
</dbReference>
<evidence type="ECO:0000256" key="7">
    <source>
        <dbReference type="SAM" id="Phobius"/>
    </source>
</evidence>
<keyword evidence="3 7" id="KW-1133">Transmembrane helix</keyword>
<evidence type="ECO:0000259" key="8">
    <source>
        <dbReference type="PROSITE" id="PS50076"/>
    </source>
</evidence>
<dbReference type="RefSeq" id="WP_005002713.1">
    <property type="nucleotide sequence ID" value="NZ_CH672427.1"/>
</dbReference>
<evidence type="ECO:0000256" key="1">
    <source>
        <dbReference type="ARBA" id="ARBA00004167"/>
    </source>
</evidence>
<dbReference type="PANTHER" id="PTHR12763">
    <property type="match status" value="1"/>
</dbReference>
<keyword evidence="2 7" id="KW-0812">Transmembrane</keyword>
<dbReference type="SUPFAM" id="SSF46565">
    <property type="entry name" value="Chaperone J-domain"/>
    <property type="match status" value="1"/>
</dbReference>
<gene>
    <name evidence="9" type="ORF">NB231_11679</name>
</gene>
<evidence type="ECO:0000256" key="6">
    <source>
        <dbReference type="ARBA" id="ARBA00038105"/>
    </source>
</evidence>
<comment type="similarity">
    <text evidence="6">Belongs to the TIM14 family.</text>
</comment>
<dbReference type="SMART" id="SM00271">
    <property type="entry name" value="DnaJ"/>
    <property type="match status" value="1"/>
</dbReference>
<organism evidence="9 10">
    <name type="scientific">Nitrococcus mobilis Nb-231</name>
    <dbReference type="NCBI Taxonomy" id="314278"/>
    <lineage>
        <taxon>Bacteria</taxon>
        <taxon>Pseudomonadati</taxon>
        <taxon>Pseudomonadota</taxon>
        <taxon>Gammaproteobacteria</taxon>
        <taxon>Chromatiales</taxon>
        <taxon>Ectothiorhodospiraceae</taxon>
        <taxon>Nitrococcus</taxon>
    </lineage>
</organism>
<dbReference type="AlphaFoldDB" id="A4BP93"/>
<dbReference type="HOGENOM" id="CLU_017633_13_1_6"/>
<dbReference type="Gene3D" id="1.10.287.110">
    <property type="entry name" value="DnaJ domain"/>
    <property type="match status" value="1"/>
</dbReference>
<dbReference type="eggNOG" id="COG2214">
    <property type="taxonomic scope" value="Bacteria"/>
</dbReference>
<protein>
    <submittedName>
        <fullName evidence="9">DnaJ domain protein</fullName>
    </submittedName>
</protein>
<evidence type="ECO:0000313" key="10">
    <source>
        <dbReference type="Proteomes" id="UP000003374"/>
    </source>
</evidence>
<comment type="subcellular location">
    <subcellularLocation>
        <location evidence="1">Membrane</location>
        <topology evidence="1">Single-pass membrane protein</topology>
    </subcellularLocation>
</comment>
<dbReference type="EMBL" id="AAOF01000003">
    <property type="protein sequence ID" value="EAR22394.1"/>
    <property type="molecule type" value="Genomic_DNA"/>
</dbReference>
<evidence type="ECO:0000256" key="2">
    <source>
        <dbReference type="ARBA" id="ARBA00022692"/>
    </source>
</evidence>
<comment type="caution">
    <text evidence="9">The sequence shown here is derived from an EMBL/GenBank/DDBJ whole genome shotgun (WGS) entry which is preliminary data.</text>
</comment>
<evidence type="ECO:0000313" key="9">
    <source>
        <dbReference type="EMBL" id="EAR22394.1"/>
    </source>
</evidence>
<accession>A4BP93</accession>